<protein>
    <submittedName>
        <fullName evidence="1">Uncharacterized protein</fullName>
    </submittedName>
</protein>
<evidence type="ECO:0000313" key="1">
    <source>
        <dbReference type="EMBL" id="KAI6093872.1"/>
    </source>
</evidence>
<reference evidence="1 2" key="1">
    <citation type="journal article" date="2022" name="New Phytol.">
        <title>Ecological generalism drives hyperdiversity of secondary metabolite gene clusters in xylarialean endophytes.</title>
        <authorList>
            <person name="Franco M.E.E."/>
            <person name="Wisecaver J.H."/>
            <person name="Arnold A.E."/>
            <person name="Ju Y.M."/>
            <person name="Slot J.C."/>
            <person name="Ahrendt S."/>
            <person name="Moore L.P."/>
            <person name="Eastman K.E."/>
            <person name="Scott K."/>
            <person name="Konkel Z."/>
            <person name="Mondo S.J."/>
            <person name="Kuo A."/>
            <person name="Hayes R.D."/>
            <person name="Haridas S."/>
            <person name="Andreopoulos B."/>
            <person name="Riley R."/>
            <person name="LaButti K."/>
            <person name="Pangilinan J."/>
            <person name="Lipzen A."/>
            <person name="Amirebrahimi M."/>
            <person name="Yan J."/>
            <person name="Adam C."/>
            <person name="Keymanesh K."/>
            <person name="Ng V."/>
            <person name="Louie K."/>
            <person name="Northen T."/>
            <person name="Drula E."/>
            <person name="Henrissat B."/>
            <person name="Hsieh H.M."/>
            <person name="Youens-Clark K."/>
            <person name="Lutzoni F."/>
            <person name="Miadlikowska J."/>
            <person name="Eastwood D.C."/>
            <person name="Hamelin R.C."/>
            <person name="Grigoriev I.V."/>
            <person name="U'Ren J.M."/>
        </authorList>
    </citation>
    <scope>NUCLEOTIDE SEQUENCE [LARGE SCALE GENOMIC DNA]</scope>
    <source>
        <strain evidence="1 2">ER1909</strain>
    </source>
</reference>
<evidence type="ECO:0000313" key="2">
    <source>
        <dbReference type="Proteomes" id="UP001497680"/>
    </source>
</evidence>
<comment type="caution">
    <text evidence="1">The sequence shown here is derived from an EMBL/GenBank/DDBJ whole genome shotgun (WGS) entry which is preliminary data.</text>
</comment>
<sequence length="94" mass="10811">MCLTLHWRSRCCEHHWLQIRQPCFPGYGFSTCSQFGDGVAREPAPIVTFDGLCPACSMLIYDKNQVRMIMDIRKRWRWGLGPSKSDPGIECSVM</sequence>
<gene>
    <name evidence="1" type="ORF">F4821DRAFT_252870</name>
</gene>
<accession>A0ACC0DLZ1</accession>
<keyword evidence="2" id="KW-1185">Reference proteome</keyword>
<proteinExistence type="predicted"/>
<organism evidence="1 2">
    <name type="scientific">Hypoxylon rubiginosum</name>
    <dbReference type="NCBI Taxonomy" id="110542"/>
    <lineage>
        <taxon>Eukaryota</taxon>
        <taxon>Fungi</taxon>
        <taxon>Dikarya</taxon>
        <taxon>Ascomycota</taxon>
        <taxon>Pezizomycotina</taxon>
        <taxon>Sordariomycetes</taxon>
        <taxon>Xylariomycetidae</taxon>
        <taxon>Xylariales</taxon>
        <taxon>Hypoxylaceae</taxon>
        <taxon>Hypoxylon</taxon>
    </lineage>
</organism>
<name>A0ACC0DLZ1_9PEZI</name>
<dbReference type="EMBL" id="MU394280">
    <property type="protein sequence ID" value="KAI6093872.1"/>
    <property type="molecule type" value="Genomic_DNA"/>
</dbReference>
<dbReference type="Proteomes" id="UP001497680">
    <property type="component" value="Unassembled WGS sequence"/>
</dbReference>